<dbReference type="InterPro" id="IPR050107">
    <property type="entry name" value="ABC_carbohydrate_import_ATPase"/>
</dbReference>
<evidence type="ECO:0000313" key="8">
    <source>
        <dbReference type="EMBL" id="BAT28188.1"/>
    </source>
</evidence>
<dbReference type="CDD" id="cd03216">
    <property type="entry name" value="ABC_Carb_Monos_I"/>
    <property type="match status" value="1"/>
</dbReference>
<dbReference type="Gene3D" id="3.40.50.300">
    <property type="entry name" value="P-loop containing nucleotide triphosphate hydrolases"/>
    <property type="match status" value="2"/>
</dbReference>
<dbReference type="Pfam" id="PF00005">
    <property type="entry name" value="ABC_tran"/>
    <property type="match status" value="2"/>
</dbReference>
<keyword evidence="3 8" id="KW-0762">Sugar transport</keyword>
<keyword evidence="6" id="KW-0067">ATP-binding</keyword>
<evidence type="ECO:0000256" key="4">
    <source>
        <dbReference type="ARBA" id="ARBA00022737"/>
    </source>
</evidence>
<organism evidence="8">
    <name type="scientific">Aureimonas frigidaquae</name>
    <dbReference type="NCBI Taxonomy" id="424757"/>
    <lineage>
        <taxon>Bacteria</taxon>
        <taxon>Pseudomonadati</taxon>
        <taxon>Pseudomonadota</taxon>
        <taxon>Alphaproteobacteria</taxon>
        <taxon>Hyphomicrobiales</taxon>
        <taxon>Aurantimonadaceae</taxon>
        <taxon>Aureimonas</taxon>
    </lineage>
</organism>
<dbReference type="PROSITE" id="PS00211">
    <property type="entry name" value="ABC_TRANSPORTER_1"/>
    <property type="match status" value="1"/>
</dbReference>
<dbReference type="PROSITE" id="PS50893">
    <property type="entry name" value="ABC_TRANSPORTER_2"/>
    <property type="match status" value="2"/>
</dbReference>
<dbReference type="InterPro" id="IPR003593">
    <property type="entry name" value="AAA+_ATPase"/>
</dbReference>
<dbReference type="EMBL" id="LC066377">
    <property type="protein sequence ID" value="BAT28188.1"/>
    <property type="molecule type" value="Genomic_DNA"/>
</dbReference>
<name>A0A0P0Z2U9_9HYPH</name>
<keyword evidence="5" id="KW-0547">Nucleotide-binding</keyword>
<feature type="domain" description="ABC transporter" evidence="7">
    <location>
        <begin position="259"/>
        <end position="500"/>
    </location>
</feature>
<dbReference type="GO" id="GO:0005524">
    <property type="term" value="F:ATP binding"/>
    <property type="evidence" value="ECO:0007669"/>
    <property type="project" value="UniProtKB-KW"/>
</dbReference>
<evidence type="ECO:0000256" key="2">
    <source>
        <dbReference type="ARBA" id="ARBA00022448"/>
    </source>
</evidence>
<reference evidence="8" key="1">
    <citation type="journal article" date="2015" name="Proc. Natl. Acad. Sci. U.S.A.">
        <title>Bacterial clade with the ribosomal RNA operon on a small plasmid rather than the chromosome.</title>
        <authorList>
            <person name="Anda M."/>
            <person name="Ohtsubo Y."/>
            <person name="Okubo T."/>
            <person name="Sugawara M."/>
            <person name="Nagata Y."/>
            <person name="Tsuda M."/>
            <person name="Minamisawa K."/>
            <person name="Mitsui H."/>
        </authorList>
    </citation>
    <scope>NUCLEOTIDE SEQUENCE</scope>
    <source>
        <strain evidence="8">JCM 14755</strain>
    </source>
</reference>
<keyword evidence="4" id="KW-0677">Repeat</keyword>
<dbReference type="OrthoDB" id="39350at2"/>
<dbReference type="AlphaFoldDB" id="A0A0P0Z2U9"/>
<dbReference type="InterPro" id="IPR003439">
    <property type="entry name" value="ABC_transporter-like_ATP-bd"/>
</dbReference>
<evidence type="ECO:0000256" key="1">
    <source>
        <dbReference type="ARBA" id="ARBA00005417"/>
    </source>
</evidence>
<dbReference type="SUPFAM" id="SSF52540">
    <property type="entry name" value="P-loop containing nucleoside triphosphate hydrolases"/>
    <property type="match status" value="2"/>
</dbReference>
<feature type="domain" description="ABC transporter" evidence="7">
    <location>
        <begin position="2"/>
        <end position="243"/>
    </location>
</feature>
<accession>A0A0P0Z2U9</accession>
<keyword evidence="2" id="KW-0813">Transport</keyword>
<proteinExistence type="inferred from homology"/>
<evidence type="ECO:0000256" key="3">
    <source>
        <dbReference type="ARBA" id="ARBA00022597"/>
    </source>
</evidence>
<sequence length="500" mass="53411">MLTAQSLTKSFGPVHALKGVDIEIRRNEVVGLVGENGAGKSTLMRILCGTQKPTSGTLTRSGKAIALSGPAHANAQGIAMVFQEQSLILNLSVAENIFLGQDDAFLRFGLIDWAAMNAAARRQLDKVGLSVDPAITASKLSFAQRQMVELAKALALEDRVEGDLVILLDEPTSVLEQAEIDILFERMRALKSRASFVFVSHRLDEVLAISDRIYVMKDGGVVAHMPAAEASPAELHRIMVGRAVEGEYYLESAQGTPGERVLLETRKLGVAGAFQGVDLALHEGEVLGIAGVIGSGREELIRACFGFETIAAGTLLVDDTPVSLDGPDKAVALGIGFIPSERRLEGLVMMLPIAANITLARLDSAEGPFGIDRGKERSLARRWIDRLAIRAPGPATLCESLSGGNQQKVVLAKWLTAKSRILILDHPTRGIDVGAKQEVFRLIRELTASGAAILLIADTLEETIGLSHNILVMKDGAITARIPAPAGGKPSQVELIEHMV</sequence>
<dbReference type="RefSeq" id="WP_062226328.1">
    <property type="nucleotide sequence ID" value="NZ_BBWR01000002.1"/>
</dbReference>
<evidence type="ECO:0000256" key="6">
    <source>
        <dbReference type="ARBA" id="ARBA00022840"/>
    </source>
</evidence>
<dbReference type="PANTHER" id="PTHR43790:SF9">
    <property type="entry name" value="GALACTOFURANOSE TRANSPORTER ATP-BINDING PROTEIN YTFR"/>
    <property type="match status" value="1"/>
</dbReference>
<dbReference type="SMART" id="SM00382">
    <property type="entry name" value="AAA"/>
    <property type="match status" value="2"/>
</dbReference>
<evidence type="ECO:0000256" key="5">
    <source>
        <dbReference type="ARBA" id="ARBA00022741"/>
    </source>
</evidence>
<dbReference type="InterPro" id="IPR027417">
    <property type="entry name" value="P-loop_NTPase"/>
</dbReference>
<dbReference type="CDD" id="cd03215">
    <property type="entry name" value="ABC_Carb_Monos_II"/>
    <property type="match status" value="1"/>
</dbReference>
<dbReference type="PANTHER" id="PTHR43790">
    <property type="entry name" value="CARBOHYDRATE TRANSPORT ATP-BINDING PROTEIN MG119-RELATED"/>
    <property type="match status" value="1"/>
</dbReference>
<evidence type="ECO:0000259" key="7">
    <source>
        <dbReference type="PROSITE" id="PS50893"/>
    </source>
</evidence>
<comment type="similarity">
    <text evidence="1">Belongs to the ABC transporter superfamily.</text>
</comment>
<protein>
    <submittedName>
        <fullName evidence="8">ABC-type sugar transport system, ATPase component</fullName>
    </submittedName>
</protein>
<dbReference type="GO" id="GO:0016887">
    <property type="term" value="F:ATP hydrolysis activity"/>
    <property type="evidence" value="ECO:0007669"/>
    <property type="project" value="InterPro"/>
</dbReference>
<dbReference type="InterPro" id="IPR017871">
    <property type="entry name" value="ABC_transporter-like_CS"/>
</dbReference>